<evidence type="ECO:0000313" key="2">
    <source>
        <dbReference type="Proteomes" id="UP000593573"/>
    </source>
</evidence>
<sequence length="114" mass="12929">MLLMAMATMKIVLMGNHELGKKPKRKRDKLKCILYNGPHMLKKCLKKFVLKEKPIGKALVLGSSARGSKPRRHKVRRSRWSASCVMVHISCRSVRGSLLSKGTMEQTRSLRSLV</sequence>
<gene>
    <name evidence="1" type="ORF">Goklo_025175</name>
</gene>
<dbReference type="Proteomes" id="UP000593573">
    <property type="component" value="Unassembled WGS sequence"/>
</dbReference>
<protein>
    <submittedName>
        <fullName evidence="1">Uncharacterized protein</fullName>
    </submittedName>
</protein>
<proteinExistence type="predicted"/>
<comment type="caution">
    <text evidence="1">The sequence shown here is derived from an EMBL/GenBank/DDBJ whole genome shotgun (WGS) entry which is preliminary data.</text>
</comment>
<accession>A0A7J8W6P7</accession>
<reference evidence="1 2" key="1">
    <citation type="journal article" date="2019" name="Genome Biol. Evol.">
        <title>Insights into the evolution of the New World diploid cottons (Gossypium, subgenus Houzingenia) based on genome sequencing.</title>
        <authorList>
            <person name="Grover C.E."/>
            <person name="Arick M.A. 2nd"/>
            <person name="Thrash A."/>
            <person name="Conover J.L."/>
            <person name="Sanders W.S."/>
            <person name="Peterson D.G."/>
            <person name="Frelichowski J.E."/>
            <person name="Scheffler J.A."/>
            <person name="Scheffler B.E."/>
            <person name="Wendel J.F."/>
        </authorList>
    </citation>
    <scope>NUCLEOTIDE SEQUENCE [LARGE SCALE GENOMIC DNA]</scope>
    <source>
        <strain evidence="1">57</strain>
        <tissue evidence="1">Leaf</tissue>
    </source>
</reference>
<name>A0A7J8W6P7_9ROSI</name>
<keyword evidence="2" id="KW-1185">Reference proteome</keyword>
<evidence type="ECO:0000313" key="1">
    <source>
        <dbReference type="EMBL" id="MBA0670706.1"/>
    </source>
</evidence>
<dbReference type="AlphaFoldDB" id="A0A7J8W6P7"/>
<organism evidence="1 2">
    <name type="scientific">Gossypium klotzschianum</name>
    <dbReference type="NCBI Taxonomy" id="34286"/>
    <lineage>
        <taxon>Eukaryota</taxon>
        <taxon>Viridiplantae</taxon>
        <taxon>Streptophyta</taxon>
        <taxon>Embryophyta</taxon>
        <taxon>Tracheophyta</taxon>
        <taxon>Spermatophyta</taxon>
        <taxon>Magnoliopsida</taxon>
        <taxon>eudicotyledons</taxon>
        <taxon>Gunneridae</taxon>
        <taxon>Pentapetalae</taxon>
        <taxon>rosids</taxon>
        <taxon>malvids</taxon>
        <taxon>Malvales</taxon>
        <taxon>Malvaceae</taxon>
        <taxon>Malvoideae</taxon>
        <taxon>Gossypium</taxon>
    </lineage>
</organism>
<dbReference type="EMBL" id="JABFAB010237642">
    <property type="protein sequence ID" value="MBA0670706.1"/>
    <property type="molecule type" value="Genomic_DNA"/>
</dbReference>